<dbReference type="PANTHER" id="PTHR44548">
    <property type="entry name" value="GST N-TERMINAL DOMAIN-CONTAINING PROTEIN"/>
    <property type="match status" value="1"/>
</dbReference>
<dbReference type="Proteomes" id="UP000236291">
    <property type="component" value="Unassembled WGS sequence"/>
</dbReference>
<proteinExistence type="predicted"/>
<dbReference type="STRING" id="57577.A0A2K3L0L4"/>
<comment type="caution">
    <text evidence="2">The sequence shown here is derived from an EMBL/GenBank/DDBJ whole genome shotgun (WGS) entry which is preliminary data.</text>
</comment>
<reference evidence="2 3" key="1">
    <citation type="journal article" date="2014" name="Am. J. Bot.">
        <title>Genome assembly and annotation for red clover (Trifolium pratense; Fabaceae).</title>
        <authorList>
            <person name="Istvanek J."/>
            <person name="Jaros M."/>
            <person name="Krenek A."/>
            <person name="Repkova J."/>
        </authorList>
    </citation>
    <scope>NUCLEOTIDE SEQUENCE [LARGE SCALE GENOMIC DNA]</scope>
    <source>
        <strain evidence="3">cv. Tatra</strain>
        <tissue evidence="2">Young leaves</tissue>
    </source>
</reference>
<reference evidence="2 3" key="2">
    <citation type="journal article" date="2017" name="Front. Plant Sci.">
        <title>Gene Classification and Mining of Molecular Markers Useful in Red Clover (Trifolium pratense) Breeding.</title>
        <authorList>
            <person name="Istvanek J."/>
            <person name="Dluhosova J."/>
            <person name="Dluhos P."/>
            <person name="Patkova L."/>
            <person name="Nedelnik J."/>
            <person name="Repkova J."/>
        </authorList>
    </citation>
    <scope>NUCLEOTIDE SEQUENCE [LARGE SCALE GENOMIC DNA]</scope>
    <source>
        <strain evidence="3">cv. Tatra</strain>
        <tissue evidence="2">Young leaves</tissue>
    </source>
</reference>
<evidence type="ECO:0000259" key="1">
    <source>
        <dbReference type="Pfam" id="PF02798"/>
    </source>
</evidence>
<dbReference type="EMBL" id="ASHM01024173">
    <property type="protein sequence ID" value="PNX72072.1"/>
    <property type="molecule type" value="Genomic_DNA"/>
</dbReference>
<name>A0A2K3L0L4_TRIPR</name>
<dbReference type="InterPro" id="IPR036249">
    <property type="entry name" value="Thioredoxin-like_sf"/>
</dbReference>
<dbReference type="AlphaFoldDB" id="A0A2K3L0L4"/>
<dbReference type="SUPFAM" id="SSF52833">
    <property type="entry name" value="Thioredoxin-like"/>
    <property type="match status" value="1"/>
</dbReference>
<keyword evidence="2" id="KW-0808">Transferase</keyword>
<gene>
    <name evidence="2" type="ORF">L195_g027961</name>
</gene>
<organism evidence="2 3">
    <name type="scientific">Trifolium pratense</name>
    <name type="common">Red clover</name>
    <dbReference type="NCBI Taxonomy" id="57577"/>
    <lineage>
        <taxon>Eukaryota</taxon>
        <taxon>Viridiplantae</taxon>
        <taxon>Streptophyta</taxon>
        <taxon>Embryophyta</taxon>
        <taxon>Tracheophyta</taxon>
        <taxon>Spermatophyta</taxon>
        <taxon>Magnoliopsida</taxon>
        <taxon>eudicotyledons</taxon>
        <taxon>Gunneridae</taxon>
        <taxon>Pentapetalae</taxon>
        <taxon>rosids</taxon>
        <taxon>fabids</taxon>
        <taxon>Fabales</taxon>
        <taxon>Fabaceae</taxon>
        <taxon>Papilionoideae</taxon>
        <taxon>50 kb inversion clade</taxon>
        <taxon>NPAAA clade</taxon>
        <taxon>Hologalegina</taxon>
        <taxon>IRL clade</taxon>
        <taxon>Trifolieae</taxon>
        <taxon>Trifolium</taxon>
    </lineage>
</organism>
<evidence type="ECO:0000313" key="3">
    <source>
        <dbReference type="Proteomes" id="UP000236291"/>
    </source>
</evidence>
<dbReference type="Pfam" id="PF02798">
    <property type="entry name" value="GST_N"/>
    <property type="match status" value="1"/>
</dbReference>
<dbReference type="PANTHER" id="PTHR44548:SF4">
    <property type="entry name" value="S-TRANSFERASE, PUTATIVE-RELATED"/>
    <property type="match status" value="1"/>
</dbReference>
<feature type="domain" description="GST N-terminal" evidence="1">
    <location>
        <begin position="7"/>
        <end position="48"/>
    </location>
</feature>
<feature type="non-terminal residue" evidence="2">
    <location>
        <position position="65"/>
    </location>
</feature>
<protein>
    <submittedName>
        <fullName evidence="2">Glutathione S-transferase gst</fullName>
    </submittedName>
</protein>
<sequence>MASNHEEVKLFGIVGSPFVTRVEIALNLKVVEYKFVEEKWKDFSDTPNSILPSDPYKRALAPFWA</sequence>
<dbReference type="InterPro" id="IPR004045">
    <property type="entry name" value="Glutathione_S-Trfase_N"/>
</dbReference>
<dbReference type="Gene3D" id="3.40.30.10">
    <property type="entry name" value="Glutaredoxin"/>
    <property type="match status" value="1"/>
</dbReference>
<evidence type="ECO:0000313" key="2">
    <source>
        <dbReference type="EMBL" id="PNX72072.1"/>
    </source>
</evidence>
<accession>A0A2K3L0L4</accession>
<dbReference type="GO" id="GO:0016740">
    <property type="term" value="F:transferase activity"/>
    <property type="evidence" value="ECO:0007669"/>
    <property type="project" value="UniProtKB-KW"/>
</dbReference>